<reference evidence="1 2" key="1">
    <citation type="submission" date="2021-06" db="EMBL/GenBank/DDBJ databases">
        <title>Caerostris extrusa draft genome.</title>
        <authorList>
            <person name="Kono N."/>
            <person name="Arakawa K."/>
        </authorList>
    </citation>
    <scope>NUCLEOTIDE SEQUENCE [LARGE SCALE GENOMIC DNA]</scope>
</reference>
<dbReference type="AlphaFoldDB" id="A0AAV4NY46"/>
<evidence type="ECO:0000313" key="2">
    <source>
        <dbReference type="Proteomes" id="UP001054945"/>
    </source>
</evidence>
<keyword evidence="2" id="KW-1185">Reference proteome</keyword>
<protein>
    <recommendedName>
        <fullName evidence="3">Secreted protein</fullName>
    </recommendedName>
</protein>
<accession>A0AAV4NY46</accession>
<evidence type="ECO:0008006" key="3">
    <source>
        <dbReference type="Google" id="ProtNLM"/>
    </source>
</evidence>
<sequence>MGILKFAAVAHFCIAVQKSFLQCTKGIFSRGCFGVKPMFHVKRKKHEICFIHTDENILGGGPLRVRAHQSNFPPLFLEGCATLFLSIPTLNAPVEVSARTCVVTMLSVCSSISSCGFGRKSGRVWDVWGKQSKGMSLRGKQ</sequence>
<evidence type="ECO:0000313" key="1">
    <source>
        <dbReference type="EMBL" id="GIX88668.1"/>
    </source>
</evidence>
<dbReference type="Proteomes" id="UP001054945">
    <property type="component" value="Unassembled WGS sequence"/>
</dbReference>
<organism evidence="1 2">
    <name type="scientific">Caerostris extrusa</name>
    <name type="common">Bark spider</name>
    <name type="synonym">Caerostris bankana</name>
    <dbReference type="NCBI Taxonomy" id="172846"/>
    <lineage>
        <taxon>Eukaryota</taxon>
        <taxon>Metazoa</taxon>
        <taxon>Ecdysozoa</taxon>
        <taxon>Arthropoda</taxon>
        <taxon>Chelicerata</taxon>
        <taxon>Arachnida</taxon>
        <taxon>Araneae</taxon>
        <taxon>Araneomorphae</taxon>
        <taxon>Entelegynae</taxon>
        <taxon>Araneoidea</taxon>
        <taxon>Araneidae</taxon>
        <taxon>Caerostris</taxon>
    </lineage>
</organism>
<proteinExistence type="predicted"/>
<name>A0AAV4NY46_CAEEX</name>
<comment type="caution">
    <text evidence="1">The sequence shown here is derived from an EMBL/GenBank/DDBJ whole genome shotgun (WGS) entry which is preliminary data.</text>
</comment>
<dbReference type="EMBL" id="BPLR01003790">
    <property type="protein sequence ID" value="GIX88668.1"/>
    <property type="molecule type" value="Genomic_DNA"/>
</dbReference>
<gene>
    <name evidence="1" type="ORF">CEXT_2721</name>
</gene>